<evidence type="ECO:0000313" key="12">
    <source>
        <dbReference type="Proteomes" id="UP001168167"/>
    </source>
</evidence>
<proteinExistence type="inferred from homology"/>
<evidence type="ECO:0000256" key="5">
    <source>
        <dbReference type="ARBA" id="ARBA00023274"/>
    </source>
</evidence>
<comment type="subunit">
    <text evidence="7 9">Part of the 50S ribosomal subunit.</text>
</comment>
<keyword evidence="2 7" id="KW-0699">rRNA-binding</keyword>
<evidence type="ECO:0000256" key="10">
    <source>
        <dbReference type="RuleBase" id="RU004008"/>
    </source>
</evidence>
<dbReference type="SUPFAM" id="SSF54843">
    <property type="entry name" value="Ribosomal protein L22"/>
    <property type="match status" value="1"/>
</dbReference>
<dbReference type="Gene3D" id="3.90.470.10">
    <property type="entry name" value="Ribosomal protein L22/L17"/>
    <property type="match status" value="1"/>
</dbReference>
<dbReference type="Proteomes" id="UP001168167">
    <property type="component" value="Unassembled WGS sequence"/>
</dbReference>
<evidence type="ECO:0000256" key="3">
    <source>
        <dbReference type="ARBA" id="ARBA00022884"/>
    </source>
</evidence>
<dbReference type="HAMAP" id="MF_01331_B">
    <property type="entry name" value="Ribosomal_uL22_B"/>
    <property type="match status" value="1"/>
</dbReference>
<dbReference type="InterPro" id="IPR001063">
    <property type="entry name" value="Ribosomal_uL22"/>
</dbReference>
<dbReference type="InterPro" id="IPR036394">
    <property type="entry name" value="Ribosomal_uL22_sf"/>
</dbReference>
<dbReference type="PANTHER" id="PTHR13501">
    <property type="entry name" value="CHLOROPLAST 50S RIBOSOMAL PROTEIN L22-RELATED"/>
    <property type="match status" value="1"/>
</dbReference>
<keyword evidence="12" id="KW-1185">Reference proteome</keyword>
<organism evidence="11 12">
    <name type="scientific">Candidatus Doriopsillibacter californiensis</name>
    <dbReference type="NCBI Taxonomy" id="2970740"/>
    <lineage>
        <taxon>Bacteria</taxon>
        <taxon>Pseudomonadati</taxon>
        <taxon>Pseudomonadota</taxon>
        <taxon>Gammaproteobacteria</taxon>
        <taxon>Candidatus Tethybacterales</taxon>
        <taxon>Candidatus Persebacteraceae</taxon>
        <taxon>Candidatus Doriopsillibacter</taxon>
    </lineage>
</organism>
<dbReference type="InterPro" id="IPR047867">
    <property type="entry name" value="Ribosomal_uL22_bac/org-type"/>
</dbReference>
<evidence type="ECO:0000256" key="6">
    <source>
        <dbReference type="ARBA" id="ARBA00035207"/>
    </source>
</evidence>
<keyword evidence="5 7" id="KW-0687">Ribonucleoprotein</keyword>
<evidence type="ECO:0000256" key="2">
    <source>
        <dbReference type="ARBA" id="ARBA00022730"/>
    </source>
</evidence>
<evidence type="ECO:0000256" key="7">
    <source>
        <dbReference type="HAMAP-Rule" id="MF_01331"/>
    </source>
</evidence>
<evidence type="ECO:0000256" key="4">
    <source>
        <dbReference type="ARBA" id="ARBA00022980"/>
    </source>
</evidence>
<evidence type="ECO:0000256" key="8">
    <source>
        <dbReference type="RuleBase" id="RU004005"/>
    </source>
</evidence>
<evidence type="ECO:0000256" key="9">
    <source>
        <dbReference type="RuleBase" id="RU004006"/>
    </source>
</evidence>
<dbReference type="EMBL" id="JANQAO010000001">
    <property type="protein sequence ID" value="MDM5147304.1"/>
    <property type="molecule type" value="Genomic_DNA"/>
</dbReference>
<comment type="similarity">
    <text evidence="1 7 8">Belongs to the universal ribosomal protein uL22 family.</text>
</comment>
<dbReference type="GO" id="GO:0005840">
    <property type="term" value="C:ribosome"/>
    <property type="evidence" value="ECO:0007669"/>
    <property type="project" value="UniProtKB-KW"/>
</dbReference>
<dbReference type="NCBIfam" id="TIGR01044">
    <property type="entry name" value="rplV_bact"/>
    <property type="match status" value="1"/>
</dbReference>
<keyword evidence="4 7" id="KW-0689">Ribosomal protein</keyword>
<keyword evidence="3 7" id="KW-0694">RNA-binding</keyword>
<dbReference type="PANTHER" id="PTHR13501:SF8">
    <property type="entry name" value="LARGE RIBOSOMAL SUBUNIT PROTEIN UL22M"/>
    <property type="match status" value="1"/>
</dbReference>
<sequence>MQTARAIIRNAPLSPQKGRLVADQVRGMNVGKAMECLLFSRKKAAAILRKGLSSAIANAEENAGADIDALYVARIEVTDGMTIKRIRFGARGRVSRINKRRSHVLIQLAAKEGK</sequence>
<evidence type="ECO:0000313" key="11">
    <source>
        <dbReference type="EMBL" id="MDM5147304.1"/>
    </source>
</evidence>
<name>A0ABT7QKS4_9GAMM</name>
<dbReference type="Pfam" id="PF00237">
    <property type="entry name" value="Ribosomal_L22"/>
    <property type="match status" value="1"/>
</dbReference>
<dbReference type="InterPro" id="IPR005727">
    <property type="entry name" value="Ribosomal_uL22_bac/chlpt-type"/>
</dbReference>
<comment type="function">
    <text evidence="7 10">This protein binds specifically to 23S rRNA; its binding is stimulated by other ribosomal proteins, e.g., L4, L17, and L20. It is important during the early stages of 50S assembly. It makes multiple contacts with different domains of the 23S rRNA in the assembled 50S subunit and ribosome.</text>
</comment>
<reference evidence="11" key="2">
    <citation type="journal article" date="2023" name="Microbiome">
        <title>Synthase-selected sorting approach identifies a beta-lactone synthase in a nudibranch symbiotic bacterium.</title>
        <authorList>
            <person name="Dzunkova M."/>
            <person name="La Clair J.J."/>
            <person name="Tyml T."/>
            <person name="Doud D."/>
            <person name="Schulz F."/>
            <person name="Piquer-Esteban S."/>
            <person name="Porcel Sanchis D."/>
            <person name="Osborn A."/>
            <person name="Robinson D."/>
            <person name="Louie K.B."/>
            <person name="Bowen B.P."/>
            <person name="Bowers R.M."/>
            <person name="Lee J."/>
            <person name="Arnau V."/>
            <person name="Diaz-Villanueva W."/>
            <person name="Stepanauskas R."/>
            <person name="Gosliner T."/>
            <person name="Date S.V."/>
            <person name="Northen T.R."/>
            <person name="Cheng J.F."/>
            <person name="Burkart M.D."/>
            <person name="Woyke T."/>
        </authorList>
    </citation>
    <scope>NUCLEOTIDE SEQUENCE</scope>
    <source>
        <strain evidence="11">Df01</strain>
    </source>
</reference>
<accession>A0ABT7QKS4</accession>
<gene>
    <name evidence="7 11" type="primary">rplV</name>
    <name evidence="11" type="ORF">NQX30_02810</name>
</gene>
<comment type="caution">
    <text evidence="11">The sequence shown here is derived from an EMBL/GenBank/DDBJ whole genome shotgun (WGS) entry which is preliminary data.</text>
</comment>
<reference evidence="11" key="1">
    <citation type="submission" date="2022-08" db="EMBL/GenBank/DDBJ databases">
        <authorList>
            <person name="Dzunkova M."/>
            <person name="La Clair J."/>
            <person name="Tyml T."/>
            <person name="Doud D."/>
            <person name="Schulz F."/>
            <person name="Piquer S."/>
            <person name="Porcel Sanchis D."/>
            <person name="Osborn A."/>
            <person name="Robinson D."/>
            <person name="Louie K.B."/>
            <person name="Bowen B.P."/>
            <person name="Bowers R."/>
            <person name="Lee J."/>
            <person name="Arnau Llombart V."/>
            <person name="Diaz Villanueva W."/>
            <person name="Gosliner T."/>
            <person name="Northen T."/>
            <person name="Cheng J.-F."/>
            <person name="Burkart M.D."/>
            <person name="Woyke T."/>
        </authorList>
    </citation>
    <scope>NUCLEOTIDE SEQUENCE</scope>
    <source>
        <strain evidence="11">Df01</strain>
    </source>
</reference>
<comment type="function">
    <text evidence="7">The globular domain of the protein is located near the polypeptide exit tunnel on the outside of the subunit, while an extended beta-hairpin is found that lines the wall of the exit tunnel in the center of the 70S ribosome.</text>
</comment>
<protein>
    <recommendedName>
        <fullName evidence="6 7">Large ribosomal subunit protein uL22</fullName>
    </recommendedName>
</protein>
<dbReference type="CDD" id="cd00336">
    <property type="entry name" value="Ribosomal_L22"/>
    <property type="match status" value="1"/>
</dbReference>
<evidence type="ECO:0000256" key="1">
    <source>
        <dbReference type="ARBA" id="ARBA00009451"/>
    </source>
</evidence>